<keyword evidence="5" id="KW-0732">Signal</keyword>
<evidence type="ECO:0000313" key="7">
    <source>
        <dbReference type="WBParaSite" id="maker-unitig_23612-snap-gene-0.2-mRNA-1"/>
    </source>
</evidence>
<dbReference type="WBParaSite" id="maker-unitig_23612-snap-gene-0.2-mRNA-1">
    <property type="protein sequence ID" value="maker-unitig_23612-snap-gene-0.2-mRNA-1"/>
    <property type="gene ID" value="maker-unitig_23612-snap-gene-0.2"/>
</dbReference>
<feature type="compositionally biased region" description="Polar residues" evidence="4">
    <location>
        <begin position="167"/>
        <end position="176"/>
    </location>
</feature>
<proteinExistence type="predicted"/>
<evidence type="ECO:0000256" key="5">
    <source>
        <dbReference type="SAM" id="SignalP"/>
    </source>
</evidence>
<dbReference type="AlphaFoldDB" id="A0A1I8F861"/>
<protein>
    <submittedName>
        <fullName evidence="7">Sulfotransfer_1 domain-containing protein</fullName>
    </submittedName>
</protein>
<organism evidence="6 7">
    <name type="scientific">Macrostomum lignano</name>
    <dbReference type="NCBI Taxonomy" id="282301"/>
    <lineage>
        <taxon>Eukaryota</taxon>
        <taxon>Metazoa</taxon>
        <taxon>Spiralia</taxon>
        <taxon>Lophotrochozoa</taxon>
        <taxon>Platyhelminthes</taxon>
        <taxon>Rhabditophora</taxon>
        <taxon>Macrostomorpha</taxon>
        <taxon>Macrostomida</taxon>
        <taxon>Macrostomidae</taxon>
        <taxon>Macrostomum</taxon>
    </lineage>
</organism>
<dbReference type="InterPro" id="IPR027417">
    <property type="entry name" value="P-loop_NTPase"/>
</dbReference>
<accession>A0A1I8F861</accession>
<dbReference type="PANTHER" id="PTHR10605:SF72">
    <property type="entry name" value="HEPARAN SULFATE 3-O SULFOTRANSFERASE-B, ISOFORM A"/>
    <property type="match status" value="1"/>
</dbReference>
<evidence type="ECO:0000256" key="4">
    <source>
        <dbReference type="SAM" id="MobiDB-lite"/>
    </source>
</evidence>
<evidence type="ECO:0000256" key="1">
    <source>
        <dbReference type="ARBA" id="ARBA00022679"/>
    </source>
</evidence>
<dbReference type="InterPro" id="IPR037359">
    <property type="entry name" value="NST/OST"/>
</dbReference>
<dbReference type="Proteomes" id="UP000095280">
    <property type="component" value="Unplaced"/>
</dbReference>
<evidence type="ECO:0000313" key="6">
    <source>
        <dbReference type="Proteomes" id="UP000095280"/>
    </source>
</evidence>
<dbReference type="GO" id="GO:0008467">
    <property type="term" value="F:[heparan sulfate]-glucosamine 3-sulfotransferase activity"/>
    <property type="evidence" value="ECO:0007669"/>
    <property type="project" value="TreeGrafter"/>
</dbReference>
<dbReference type="SUPFAM" id="SSF52540">
    <property type="entry name" value="P-loop containing nucleoside triphosphate hydrolases"/>
    <property type="match status" value="1"/>
</dbReference>
<keyword evidence="1" id="KW-0808">Transferase</keyword>
<sequence length="281" mass="30960">MKHLLTILLIFTSATGIAASGGLRRRLPQALIIGAKKSGTRALLAFSALHPAVRAAGPEAHFFDRHFRRAAQASRFRGNGAGIGEASGEWRWYSEASGEWRWYRRRMPRSRPAQLTLEKTPAYLVDPKVPSPQMNPEMKLGAAGARPRDTSHALWIHKKVPTVTLNFRRQLTTPPGVSTDHRRRRSSNSPFPTSRRQPDGEHSLVTGAHWPVCRAPVPVAGRVSAQSNSRAAVSERLVRDPRAAVMTQLQKFLGLPQLVTSIISTGQEKGLPLLAKVATSW</sequence>
<evidence type="ECO:0000256" key="3">
    <source>
        <dbReference type="PIRSR" id="PIRSR637359-2"/>
    </source>
</evidence>
<feature type="chain" id="PRO_5009318622" evidence="5">
    <location>
        <begin position="20"/>
        <end position="281"/>
    </location>
</feature>
<feature type="region of interest" description="Disordered" evidence="4">
    <location>
        <begin position="167"/>
        <end position="204"/>
    </location>
</feature>
<feature type="active site" description="For sulfotransferase activity" evidence="2">
    <location>
        <position position="37"/>
    </location>
</feature>
<evidence type="ECO:0000256" key="2">
    <source>
        <dbReference type="PIRSR" id="PIRSR637359-1"/>
    </source>
</evidence>
<dbReference type="Gene3D" id="3.40.50.300">
    <property type="entry name" value="P-loop containing nucleotide triphosphate hydrolases"/>
    <property type="match status" value="1"/>
</dbReference>
<dbReference type="PANTHER" id="PTHR10605">
    <property type="entry name" value="HEPARAN SULFATE SULFOTRANSFERASE"/>
    <property type="match status" value="1"/>
</dbReference>
<feature type="binding site" evidence="3">
    <location>
        <begin position="37"/>
        <end position="41"/>
    </location>
    <ligand>
        <name>3'-phosphoadenylyl sulfate</name>
        <dbReference type="ChEBI" id="CHEBI:58339"/>
    </ligand>
</feature>
<reference evidence="7" key="1">
    <citation type="submission" date="2016-11" db="UniProtKB">
        <authorList>
            <consortium name="WormBaseParasite"/>
        </authorList>
    </citation>
    <scope>IDENTIFICATION</scope>
</reference>
<feature type="signal peptide" evidence="5">
    <location>
        <begin position="1"/>
        <end position="19"/>
    </location>
</feature>
<keyword evidence="6" id="KW-1185">Reference proteome</keyword>
<name>A0A1I8F861_9PLAT</name>